<evidence type="ECO:0000313" key="6">
    <source>
        <dbReference type="Proteomes" id="UP000265663"/>
    </source>
</evidence>
<dbReference type="InterPro" id="IPR017853">
    <property type="entry name" value="GH"/>
</dbReference>
<dbReference type="OrthoDB" id="77201at2759"/>
<feature type="region of interest" description="Disordered" evidence="4">
    <location>
        <begin position="314"/>
        <end position="361"/>
    </location>
</feature>
<dbReference type="InterPro" id="IPR050732">
    <property type="entry name" value="Beta-glucan_modifiers"/>
</dbReference>
<dbReference type="GO" id="GO:0009277">
    <property type="term" value="C:fungal-type cell wall"/>
    <property type="evidence" value="ECO:0007669"/>
    <property type="project" value="TreeGrafter"/>
</dbReference>
<evidence type="ECO:0000256" key="3">
    <source>
        <dbReference type="ARBA" id="ARBA00022801"/>
    </source>
</evidence>
<keyword evidence="3" id="KW-0378">Hydrolase</keyword>
<dbReference type="PANTHER" id="PTHR16631:SF16">
    <property type="entry name" value="GPI-ANCHORED CELL WALL BETA-1,3-ENDOGLUCANASE EGLC"/>
    <property type="match status" value="1"/>
</dbReference>
<dbReference type="FunFam" id="3.20.20.80:FF:000428">
    <property type="entry name" value="Uncharacterized protein"/>
    <property type="match status" value="1"/>
</dbReference>
<comment type="subcellular location">
    <subcellularLocation>
        <location evidence="1">Cell envelope</location>
    </subcellularLocation>
</comment>
<keyword evidence="6" id="KW-1185">Reference proteome</keyword>
<dbReference type="Gene3D" id="3.20.20.80">
    <property type="entry name" value="Glycosidases"/>
    <property type="match status" value="1"/>
</dbReference>
<sequence>MPAIGSALAQDSTPIMGFNSGASDDKGNAKSQADFEKEFRAAQNLEGAPGNFTTIRLYSNIQWQTTDTPIAAFPAAIATNSKLLLGIWASGTDNIDSELKALNTAVEKYGTKLTDLIVGLSVGSEDLYRVSGDGIKAKAGVGNSAEMIVKFIKAARQGLANTPLKGVKITHVDTWTAWVNTSNKAVIDEIDFVSVNAFPFYEEEHDNKISNAGSLLSDALSAVEGVSAGKDVWLTETGWAYTGPDFGAAKSSLDNAGTYWKDVGCSLFGKRNVFWYTLRDANPANKVKFAITDNLSIKPRFDLSCPVKKDLPSAEPITNGNITGGASNSSSSGSSTGGGGSSASATKSGAKASGTAPPNSTGAAGAVASVSLVNSMAMVLSVVFAVATWAL</sequence>
<dbReference type="EMBL" id="KE747833">
    <property type="protein sequence ID" value="RMZ72483.1"/>
    <property type="molecule type" value="Genomic_DNA"/>
</dbReference>
<dbReference type="GO" id="GO:0071555">
    <property type="term" value="P:cell wall organization"/>
    <property type="evidence" value="ECO:0007669"/>
    <property type="project" value="TreeGrafter"/>
</dbReference>
<evidence type="ECO:0000313" key="5">
    <source>
        <dbReference type="EMBL" id="RMZ72483.1"/>
    </source>
</evidence>
<gene>
    <name evidence="5" type="ORF">GMOD_00007477</name>
</gene>
<dbReference type="AlphaFoldDB" id="A0A3M7MD81"/>
<reference evidence="5 6" key="1">
    <citation type="journal article" date="2014" name="PLoS ONE">
        <title>De novo Genome Assembly of the Fungal Plant Pathogen Pyrenophora semeniperda.</title>
        <authorList>
            <person name="Soliai M.M."/>
            <person name="Meyer S.E."/>
            <person name="Udall J.A."/>
            <person name="Elzinga D.E."/>
            <person name="Hermansen R.A."/>
            <person name="Bodily P.M."/>
            <person name="Hart A.A."/>
            <person name="Coleman C.E."/>
        </authorList>
    </citation>
    <scope>NUCLEOTIDE SEQUENCE [LARGE SCALE GENOMIC DNA]</scope>
    <source>
        <strain evidence="5 6">CCB06</strain>
        <tissue evidence="5">Mycelium</tissue>
    </source>
</reference>
<dbReference type="Proteomes" id="UP000265663">
    <property type="component" value="Unassembled WGS sequence"/>
</dbReference>
<protein>
    <submittedName>
        <fullName evidence="5">Glucan 13-beta-glucosidase</fullName>
    </submittedName>
</protein>
<dbReference type="GO" id="GO:0005576">
    <property type="term" value="C:extracellular region"/>
    <property type="evidence" value="ECO:0007669"/>
    <property type="project" value="TreeGrafter"/>
</dbReference>
<name>A0A3M7MD81_9PLEO</name>
<evidence type="ECO:0000256" key="1">
    <source>
        <dbReference type="ARBA" id="ARBA00004196"/>
    </source>
</evidence>
<feature type="compositionally biased region" description="Low complexity" evidence="4">
    <location>
        <begin position="317"/>
        <end position="334"/>
    </location>
</feature>
<evidence type="ECO:0000256" key="2">
    <source>
        <dbReference type="ARBA" id="ARBA00008773"/>
    </source>
</evidence>
<dbReference type="GO" id="GO:0009986">
    <property type="term" value="C:cell surface"/>
    <property type="evidence" value="ECO:0007669"/>
    <property type="project" value="TreeGrafter"/>
</dbReference>
<organism evidence="5 6">
    <name type="scientific">Pyrenophora seminiperda CCB06</name>
    <dbReference type="NCBI Taxonomy" id="1302712"/>
    <lineage>
        <taxon>Eukaryota</taxon>
        <taxon>Fungi</taxon>
        <taxon>Dikarya</taxon>
        <taxon>Ascomycota</taxon>
        <taxon>Pezizomycotina</taxon>
        <taxon>Dothideomycetes</taxon>
        <taxon>Pleosporomycetidae</taxon>
        <taxon>Pleosporales</taxon>
        <taxon>Pleosporineae</taxon>
        <taxon>Pleosporaceae</taxon>
        <taxon>Pyrenophora</taxon>
    </lineage>
</organism>
<proteinExistence type="inferred from homology"/>
<evidence type="ECO:0000256" key="4">
    <source>
        <dbReference type="SAM" id="MobiDB-lite"/>
    </source>
</evidence>
<feature type="compositionally biased region" description="Low complexity" evidence="4">
    <location>
        <begin position="342"/>
        <end position="361"/>
    </location>
</feature>
<comment type="similarity">
    <text evidence="2">Belongs to the glycosyl hydrolase 17 family.</text>
</comment>
<dbReference type="PANTHER" id="PTHR16631">
    <property type="entry name" value="GLUCAN 1,3-BETA-GLUCOSIDASE"/>
    <property type="match status" value="1"/>
</dbReference>
<dbReference type="SUPFAM" id="SSF51445">
    <property type="entry name" value="(Trans)glycosidases"/>
    <property type="match status" value="1"/>
</dbReference>
<accession>A0A3M7MD81</accession>
<dbReference type="GO" id="GO:0042973">
    <property type="term" value="F:glucan endo-1,3-beta-D-glucosidase activity"/>
    <property type="evidence" value="ECO:0007669"/>
    <property type="project" value="TreeGrafter"/>
</dbReference>